<keyword evidence="2" id="KW-0472">Membrane</keyword>
<dbReference type="PATRIC" id="fig|33050.5.peg.2077"/>
<dbReference type="EMBL" id="CP012700">
    <property type="protein sequence ID" value="ALH80697.1"/>
    <property type="molecule type" value="Genomic_DNA"/>
</dbReference>
<dbReference type="KEGG" id="smag:AN936_10045"/>
<proteinExistence type="predicted"/>
<name>A0A0N9UYP3_SPHMC</name>
<organism evidence="3 4">
    <name type="scientific">Sphingopyxis macrogoltabida</name>
    <name type="common">Sphingomonas macrogoltabidus</name>
    <dbReference type="NCBI Taxonomy" id="33050"/>
    <lineage>
        <taxon>Bacteria</taxon>
        <taxon>Pseudomonadati</taxon>
        <taxon>Pseudomonadota</taxon>
        <taxon>Alphaproteobacteria</taxon>
        <taxon>Sphingomonadales</taxon>
        <taxon>Sphingomonadaceae</taxon>
        <taxon>Sphingopyxis</taxon>
    </lineage>
</organism>
<accession>A0A0N9UYP3</accession>
<protein>
    <submittedName>
        <fullName evidence="3">Uncharacterized protein</fullName>
    </submittedName>
</protein>
<gene>
    <name evidence="3" type="ORF">AN936_10045</name>
</gene>
<dbReference type="AlphaFoldDB" id="A0A0N9UYP3"/>
<sequence>MNRRVGESAGLLLAARHGLLPAMARRRDRTASRDAGFTRLLIALTLGGAGIAGGILLGDVTVGNGLRGSGSGPSYAALSANPDALTADSIAAPDCIDCPGSYGAAARLRAIHAVRSDESFRKLGAVEIDYPPIHQPTDDYVYGGRFPDRDPAIASERAPIVAALDGEMPETIPAPELPPADAPPVVQE</sequence>
<reference evidence="3 4" key="1">
    <citation type="journal article" date="2015" name="Genome Announc.">
        <title>Complete Genome Sequence of Polypropylene Glycol- and Polyethylene Glycol-Degrading Sphingopyxis macrogoltabida Strain EY-1.</title>
        <authorList>
            <person name="Ohtsubo Y."/>
            <person name="Nagata Y."/>
            <person name="Numata M."/>
            <person name="Tsuchikane K."/>
            <person name="Hosoyama A."/>
            <person name="Yamazoe A."/>
            <person name="Tsuda M."/>
            <person name="Fujita N."/>
            <person name="Kawai F."/>
        </authorList>
    </citation>
    <scope>NUCLEOTIDE SEQUENCE [LARGE SCALE GENOMIC DNA]</scope>
    <source>
        <strain evidence="3 4">EY-1</strain>
    </source>
</reference>
<evidence type="ECO:0000313" key="4">
    <source>
        <dbReference type="Proteomes" id="UP000058074"/>
    </source>
</evidence>
<keyword evidence="2" id="KW-1133">Transmembrane helix</keyword>
<evidence type="ECO:0000256" key="2">
    <source>
        <dbReference type="SAM" id="Phobius"/>
    </source>
</evidence>
<feature type="transmembrane region" description="Helical" evidence="2">
    <location>
        <begin position="40"/>
        <end position="58"/>
    </location>
</feature>
<feature type="region of interest" description="Disordered" evidence="1">
    <location>
        <begin position="168"/>
        <end position="188"/>
    </location>
</feature>
<evidence type="ECO:0000313" key="3">
    <source>
        <dbReference type="EMBL" id="ALH80697.1"/>
    </source>
</evidence>
<keyword evidence="2" id="KW-0812">Transmembrane</keyword>
<dbReference type="Proteomes" id="UP000058074">
    <property type="component" value="Chromosome"/>
</dbReference>
<evidence type="ECO:0000256" key="1">
    <source>
        <dbReference type="SAM" id="MobiDB-lite"/>
    </source>
</evidence>